<protein>
    <recommendedName>
        <fullName evidence="2">DUF2726 domain-containing protein</fullName>
    </recommendedName>
</protein>
<sequence length="203" mass="24417">MMLTEEIILIITIIIIILILLTDNKKNKYNINNKSKINQESNNIYYRNSHSVYIDNVQENKVSKYKKYRYDVNNYKIKEKLLKNTEIKFYNILKSSINNNFIICPKVKISNFIGMKIKLSWEDYYDKINYQSIDFLICNNLFKPIFGIILFYGDFQIQTEDEKNLNEIYNAIKFPILHLKINDNFEENIIKEKIENYIEKYSA</sequence>
<keyword evidence="1" id="KW-0472">Membrane</keyword>
<evidence type="ECO:0000259" key="2">
    <source>
        <dbReference type="Pfam" id="PF10881"/>
    </source>
</evidence>
<reference evidence="3" key="1">
    <citation type="submission" date="2019-08" db="EMBL/GenBank/DDBJ databases">
        <authorList>
            <person name="Kucharzyk K."/>
            <person name="Murdoch R.W."/>
            <person name="Higgins S."/>
            <person name="Loffler F."/>
        </authorList>
    </citation>
    <scope>NUCLEOTIDE SEQUENCE</scope>
</reference>
<proteinExistence type="predicted"/>
<accession>A0A645H2N3</accession>
<evidence type="ECO:0000256" key="1">
    <source>
        <dbReference type="SAM" id="Phobius"/>
    </source>
</evidence>
<name>A0A645H2N3_9ZZZZ</name>
<dbReference type="InterPro" id="IPR024402">
    <property type="entry name" value="DUF2726"/>
</dbReference>
<gene>
    <name evidence="3" type="ORF">SDC9_180776</name>
</gene>
<dbReference type="Pfam" id="PF10881">
    <property type="entry name" value="DUF2726"/>
    <property type="match status" value="1"/>
</dbReference>
<dbReference type="EMBL" id="VSSQ01085725">
    <property type="protein sequence ID" value="MPN33291.1"/>
    <property type="molecule type" value="Genomic_DNA"/>
</dbReference>
<dbReference type="AlphaFoldDB" id="A0A645H2N3"/>
<keyword evidence="1" id="KW-0812">Transmembrane</keyword>
<keyword evidence="1" id="KW-1133">Transmembrane helix</keyword>
<evidence type="ECO:0000313" key="3">
    <source>
        <dbReference type="EMBL" id="MPN33291.1"/>
    </source>
</evidence>
<feature type="domain" description="DUF2726" evidence="2">
    <location>
        <begin position="79"/>
        <end position="194"/>
    </location>
</feature>
<comment type="caution">
    <text evidence="3">The sequence shown here is derived from an EMBL/GenBank/DDBJ whole genome shotgun (WGS) entry which is preliminary data.</text>
</comment>
<feature type="transmembrane region" description="Helical" evidence="1">
    <location>
        <begin position="6"/>
        <end position="22"/>
    </location>
</feature>
<organism evidence="3">
    <name type="scientific">bioreactor metagenome</name>
    <dbReference type="NCBI Taxonomy" id="1076179"/>
    <lineage>
        <taxon>unclassified sequences</taxon>
        <taxon>metagenomes</taxon>
        <taxon>ecological metagenomes</taxon>
    </lineage>
</organism>